<evidence type="ECO:0000313" key="2">
    <source>
        <dbReference type="EMBL" id="EJC85843.1"/>
    </source>
</evidence>
<dbReference type="HOGENOM" id="CLU_2357743_0_0_5"/>
<evidence type="ECO:0000313" key="1">
    <source>
        <dbReference type="EMBL" id="EJC85272.1"/>
    </source>
</evidence>
<proteinExistence type="predicted"/>
<dbReference type="Proteomes" id="UP000005732">
    <property type="component" value="Unassembled WGS sequence"/>
</dbReference>
<sequence>MINWFKATNPIVFEFYRQTMELFATGGELPVTAVRSSFPHRPIDGIALADHGDWLSEGSASAVNPGLLSRPVGIHQQKVARCFEQEANPNAPPAIS</sequence>
<accession>J0CN41</accession>
<name>J0CN41_RHILT</name>
<dbReference type="EMBL" id="JH719392">
    <property type="protein sequence ID" value="EJC85272.1"/>
    <property type="molecule type" value="Genomic_DNA"/>
</dbReference>
<dbReference type="EMBL" id="JH719392">
    <property type="protein sequence ID" value="EJC85843.1"/>
    <property type="molecule type" value="Genomic_DNA"/>
</dbReference>
<dbReference type="RefSeq" id="WP_003574469.1">
    <property type="nucleotide sequence ID" value="NZ_JH719392.1"/>
</dbReference>
<gene>
    <name evidence="1" type="ORF">Rleg4DRAFT_7148</name>
    <name evidence="2" type="ORF">Rleg4DRAFT_7743</name>
</gene>
<reference evidence="1" key="1">
    <citation type="submission" date="2012-02" db="EMBL/GenBank/DDBJ databases">
        <title>Improved High-Quality Draft Sequence of Rhizobium leguminosarum bv. trifolii WSM2297.</title>
        <authorList>
            <consortium name="US DOE Joint Genome Institute"/>
            <person name="Lucas S."/>
            <person name="Han J."/>
            <person name="Lapidus A."/>
            <person name="Cheng J.-F."/>
            <person name="Goodwin L."/>
            <person name="Pitluck S."/>
            <person name="Peters L."/>
            <person name="Ovchinnikova G."/>
            <person name="Zhang X."/>
            <person name="Detter J.C."/>
            <person name="Han C."/>
            <person name="Tapia R."/>
            <person name="Land M."/>
            <person name="Hauser L."/>
            <person name="Kyrpides N."/>
            <person name="Ivanova N."/>
            <person name="Pagani I."/>
            <person name="Brau L."/>
            <person name="Yates R."/>
            <person name="O'Hara G."/>
            <person name="Rui T."/>
            <person name="Howieson J."/>
            <person name="Reeve W."/>
            <person name="Woyke T."/>
        </authorList>
    </citation>
    <scope>NUCLEOTIDE SEQUENCE [LARGE SCALE GENOMIC DNA]</scope>
    <source>
        <strain evidence="1">WSM2297</strain>
    </source>
</reference>
<dbReference type="AlphaFoldDB" id="J0CN41"/>
<protein>
    <submittedName>
        <fullName evidence="1">Uncharacterized protein</fullName>
    </submittedName>
</protein>
<organism evidence="1">
    <name type="scientific">Rhizobium leguminosarum bv. trifolii WSM2297</name>
    <dbReference type="NCBI Taxonomy" id="754762"/>
    <lineage>
        <taxon>Bacteria</taxon>
        <taxon>Pseudomonadati</taxon>
        <taxon>Pseudomonadota</taxon>
        <taxon>Alphaproteobacteria</taxon>
        <taxon>Hyphomicrobiales</taxon>
        <taxon>Rhizobiaceae</taxon>
        <taxon>Rhizobium/Agrobacterium group</taxon>
        <taxon>Rhizobium</taxon>
    </lineage>
</organism>